<dbReference type="EMBL" id="KN823563">
    <property type="protein sequence ID" value="KIO16445.1"/>
    <property type="molecule type" value="Genomic_DNA"/>
</dbReference>
<name>A0A0C3PPM0_9AGAM</name>
<gene>
    <name evidence="1" type="ORF">M407DRAFT_33906</name>
</gene>
<organism evidence="1 2">
    <name type="scientific">Tulasnella calospora MUT 4182</name>
    <dbReference type="NCBI Taxonomy" id="1051891"/>
    <lineage>
        <taxon>Eukaryota</taxon>
        <taxon>Fungi</taxon>
        <taxon>Dikarya</taxon>
        <taxon>Basidiomycota</taxon>
        <taxon>Agaricomycotina</taxon>
        <taxon>Agaricomycetes</taxon>
        <taxon>Cantharellales</taxon>
        <taxon>Tulasnellaceae</taxon>
        <taxon>Tulasnella</taxon>
    </lineage>
</organism>
<accession>A0A0C3PPM0</accession>
<dbReference type="Proteomes" id="UP000054248">
    <property type="component" value="Unassembled WGS sequence"/>
</dbReference>
<dbReference type="AlphaFoldDB" id="A0A0C3PPM0"/>
<evidence type="ECO:0000313" key="2">
    <source>
        <dbReference type="Proteomes" id="UP000054248"/>
    </source>
</evidence>
<reference evidence="2" key="2">
    <citation type="submission" date="2015-01" db="EMBL/GenBank/DDBJ databases">
        <title>Evolutionary Origins and Diversification of the Mycorrhizal Mutualists.</title>
        <authorList>
            <consortium name="DOE Joint Genome Institute"/>
            <consortium name="Mycorrhizal Genomics Consortium"/>
            <person name="Kohler A."/>
            <person name="Kuo A."/>
            <person name="Nagy L.G."/>
            <person name="Floudas D."/>
            <person name="Copeland A."/>
            <person name="Barry K.W."/>
            <person name="Cichocki N."/>
            <person name="Veneault-Fourrey C."/>
            <person name="LaButti K."/>
            <person name="Lindquist E.A."/>
            <person name="Lipzen A."/>
            <person name="Lundell T."/>
            <person name="Morin E."/>
            <person name="Murat C."/>
            <person name="Riley R."/>
            <person name="Ohm R."/>
            <person name="Sun H."/>
            <person name="Tunlid A."/>
            <person name="Henrissat B."/>
            <person name="Grigoriev I.V."/>
            <person name="Hibbett D.S."/>
            <person name="Martin F."/>
        </authorList>
    </citation>
    <scope>NUCLEOTIDE SEQUENCE [LARGE SCALE GENOMIC DNA]</scope>
    <source>
        <strain evidence="2">MUT 4182</strain>
    </source>
</reference>
<proteinExistence type="predicted"/>
<dbReference type="HOGENOM" id="CLU_2135369_0_0_1"/>
<protein>
    <submittedName>
        <fullName evidence="1">Uncharacterized protein</fullName>
    </submittedName>
</protein>
<evidence type="ECO:0000313" key="1">
    <source>
        <dbReference type="EMBL" id="KIO16445.1"/>
    </source>
</evidence>
<reference evidence="1 2" key="1">
    <citation type="submission" date="2014-04" db="EMBL/GenBank/DDBJ databases">
        <authorList>
            <consortium name="DOE Joint Genome Institute"/>
            <person name="Kuo A."/>
            <person name="Girlanda M."/>
            <person name="Perotto S."/>
            <person name="Kohler A."/>
            <person name="Nagy L.G."/>
            <person name="Floudas D."/>
            <person name="Copeland A."/>
            <person name="Barry K.W."/>
            <person name="Cichocki N."/>
            <person name="Veneault-Fourrey C."/>
            <person name="LaButti K."/>
            <person name="Lindquist E.A."/>
            <person name="Lipzen A."/>
            <person name="Lundell T."/>
            <person name="Morin E."/>
            <person name="Murat C."/>
            <person name="Sun H."/>
            <person name="Tunlid A."/>
            <person name="Henrissat B."/>
            <person name="Grigoriev I.V."/>
            <person name="Hibbett D.S."/>
            <person name="Martin F."/>
            <person name="Nordberg H.P."/>
            <person name="Cantor M.N."/>
            <person name="Hua S.X."/>
        </authorList>
    </citation>
    <scope>NUCLEOTIDE SEQUENCE [LARGE SCALE GENOMIC DNA]</scope>
    <source>
        <strain evidence="1 2">MUT 4182</strain>
    </source>
</reference>
<keyword evidence="2" id="KW-1185">Reference proteome</keyword>
<sequence length="113" mass="12518">MPLERMLQALVKYASTTTSSTSTVSSSQLSSRDTTVRSNTHLLSCSIDTSYSYARAFRVTKNIPPNGNLPPQPRLKKYPQTPTFTVTTIYSTFSPPTPAINPSLRQSRDLNYA</sequence>